<evidence type="ECO:0000256" key="3">
    <source>
        <dbReference type="ARBA" id="ARBA00022475"/>
    </source>
</evidence>
<feature type="compositionally biased region" description="Low complexity" evidence="8">
    <location>
        <begin position="298"/>
        <end position="315"/>
    </location>
</feature>
<name>A0A060NH37_9BURK</name>
<dbReference type="InterPro" id="IPR025713">
    <property type="entry name" value="MotB-like_N_dom"/>
</dbReference>
<feature type="region of interest" description="Disordered" evidence="8">
    <location>
        <begin position="298"/>
        <end position="345"/>
    </location>
</feature>
<dbReference type="Gene3D" id="3.30.1330.60">
    <property type="entry name" value="OmpA-like domain"/>
    <property type="match status" value="1"/>
</dbReference>
<dbReference type="CDD" id="cd07185">
    <property type="entry name" value="OmpA_C-like"/>
    <property type="match status" value="1"/>
</dbReference>
<keyword evidence="11" id="KW-0969">Cilium</keyword>
<keyword evidence="6 7" id="KW-0472">Membrane</keyword>
<dbReference type="PANTHER" id="PTHR30329:SF21">
    <property type="entry name" value="LIPOPROTEIN YIAD-RELATED"/>
    <property type="match status" value="1"/>
</dbReference>
<dbReference type="SUPFAM" id="SSF103088">
    <property type="entry name" value="OmpA-like"/>
    <property type="match status" value="1"/>
</dbReference>
<keyword evidence="11" id="KW-0282">Flagellum</keyword>
<evidence type="ECO:0000256" key="4">
    <source>
        <dbReference type="ARBA" id="ARBA00022692"/>
    </source>
</evidence>
<keyword evidence="3" id="KW-1003">Cell membrane</keyword>
<dbReference type="KEGG" id="cbaa:SRAA_0478"/>
<dbReference type="InterPro" id="IPR036737">
    <property type="entry name" value="OmpA-like_sf"/>
</dbReference>
<evidence type="ECO:0000256" key="5">
    <source>
        <dbReference type="ARBA" id="ARBA00022989"/>
    </source>
</evidence>
<dbReference type="GO" id="GO:0005886">
    <property type="term" value="C:plasma membrane"/>
    <property type="evidence" value="ECO:0007669"/>
    <property type="project" value="UniProtKB-SubCell"/>
</dbReference>
<dbReference type="Pfam" id="PF13677">
    <property type="entry name" value="MotB_plug"/>
    <property type="match status" value="1"/>
</dbReference>
<organism evidence="11 12">
    <name type="scientific">Serpentinimonas raichei</name>
    <dbReference type="NCBI Taxonomy" id="1458425"/>
    <lineage>
        <taxon>Bacteria</taxon>
        <taxon>Pseudomonadati</taxon>
        <taxon>Pseudomonadota</taxon>
        <taxon>Betaproteobacteria</taxon>
        <taxon>Burkholderiales</taxon>
        <taxon>Comamonadaceae</taxon>
        <taxon>Serpentinimonas</taxon>
    </lineage>
</organism>
<dbReference type="Pfam" id="PF00691">
    <property type="entry name" value="OmpA"/>
    <property type="match status" value="1"/>
</dbReference>
<dbReference type="InterPro" id="IPR006665">
    <property type="entry name" value="OmpA-like"/>
</dbReference>
<feature type="transmembrane region" description="Helical" evidence="9">
    <location>
        <begin position="30"/>
        <end position="49"/>
    </location>
</feature>
<keyword evidence="12" id="KW-1185">Reference proteome</keyword>
<dbReference type="InterPro" id="IPR050330">
    <property type="entry name" value="Bact_OuterMem_StrucFunc"/>
</dbReference>
<dbReference type="RefSeq" id="WP_082039863.1">
    <property type="nucleotide sequence ID" value="NZ_AP014568.1"/>
</dbReference>
<reference evidence="11 12" key="1">
    <citation type="journal article" date="2014" name="Nat. Commun.">
        <title>Physiological and genomic features of highly alkaliphilic hydrogen-utilizing Betaproteobacteria from a continental serpentinizing site.</title>
        <authorList>
            <person name="Suzuki S."/>
            <person name="Kuenen J.G."/>
            <person name="Schipper K."/>
            <person name="van der Velde S."/>
            <person name="Ishii S."/>
            <person name="Wu A."/>
            <person name="Sorokin D.Y."/>
            <person name="Tenney A."/>
            <person name="Meng X.Y."/>
            <person name="Morrill P.L."/>
            <person name="Kamagata Y."/>
            <person name="Muyzer G."/>
            <person name="Nealson K.H."/>
        </authorList>
    </citation>
    <scope>NUCLEOTIDE SEQUENCE [LARGE SCALE GENOMIC DNA]</scope>
    <source>
        <strain evidence="11 12">A1</strain>
    </source>
</reference>
<dbReference type="PANTHER" id="PTHR30329">
    <property type="entry name" value="STATOR ELEMENT OF FLAGELLAR MOTOR COMPLEX"/>
    <property type="match status" value="1"/>
</dbReference>
<proteinExistence type="inferred from homology"/>
<dbReference type="NCBIfam" id="NF006548">
    <property type="entry name" value="PRK09041.1"/>
    <property type="match status" value="1"/>
</dbReference>
<keyword evidence="4 9" id="KW-0812">Transmembrane</keyword>
<feature type="compositionally biased region" description="Pro residues" evidence="8">
    <location>
        <begin position="332"/>
        <end position="345"/>
    </location>
</feature>
<dbReference type="AlphaFoldDB" id="A0A060NH37"/>
<keyword evidence="11" id="KW-0966">Cell projection</keyword>
<dbReference type="HOGENOM" id="CLU_016890_3_1_4"/>
<accession>A0A060NH37</accession>
<keyword evidence="5 9" id="KW-1133">Transmembrane helix</keyword>
<gene>
    <name evidence="11" type="ORF">SRAA_0478</name>
</gene>
<evidence type="ECO:0000256" key="6">
    <source>
        <dbReference type="ARBA" id="ARBA00023136"/>
    </source>
</evidence>
<evidence type="ECO:0000256" key="1">
    <source>
        <dbReference type="ARBA" id="ARBA00004162"/>
    </source>
</evidence>
<dbReference type="Proteomes" id="UP000067461">
    <property type="component" value="Chromosome"/>
</dbReference>
<evidence type="ECO:0000313" key="11">
    <source>
        <dbReference type="EMBL" id="BAO80332.1"/>
    </source>
</evidence>
<evidence type="ECO:0000256" key="2">
    <source>
        <dbReference type="ARBA" id="ARBA00008914"/>
    </source>
</evidence>
<dbReference type="EMBL" id="AP014568">
    <property type="protein sequence ID" value="BAO80332.1"/>
    <property type="molecule type" value="Genomic_DNA"/>
</dbReference>
<evidence type="ECO:0000256" key="8">
    <source>
        <dbReference type="SAM" id="MobiDB-lite"/>
    </source>
</evidence>
<evidence type="ECO:0000256" key="9">
    <source>
        <dbReference type="SAM" id="Phobius"/>
    </source>
</evidence>
<protein>
    <submittedName>
        <fullName evidence="11">Flagellar motor protein</fullName>
    </submittedName>
</protein>
<dbReference type="OrthoDB" id="9809186at2"/>
<evidence type="ECO:0000313" key="12">
    <source>
        <dbReference type="Proteomes" id="UP000067461"/>
    </source>
</evidence>
<comment type="subcellular location">
    <subcellularLocation>
        <location evidence="1">Cell membrane</location>
        <topology evidence="1">Single-pass membrane protein</topology>
    </subcellularLocation>
</comment>
<comment type="similarity">
    <text evidence="2">Belongs to the MotB family.</text>
</comment>
<dbReference type="PROSITE" id="PS51123">
    <property type="entry name" value="OMPA_2"/>
    <property type="match status" value="1"/>
</dbReference>
<evidence type="ECO:0000259" key="10">
    <source>
        <dbReference type="PROSITE" id="PS51123"/>
    </source>
</evidence>
<evidence type="ECO:0000256" key="7">
    <source>
        <dbReference type="PROSITE-ProRule" id="PRU00473"/>
    </source>
</evidence>
<dbReference type="STRING" id="1458425.SRAA_0478"/>
<feature type="domain" description="OmpA-like" evidence="10">
    <location>
        <begin position="160"/>
        <end position="280"/>
    </location>
</feature>
<sequence length="345" mass="37140">MSATGKPLQPIIIKRIKKAGHAAHGGAWKIAYADFVTAMMALFLLLWLLGASTEDQRRGIADYFNAPVMVALFGEPGARATITPLPGGGMDLLRPDTPLETRPEQTQEQRNDWALRQALMQYDRQRVEDLRLKIEQAIQANPQLAEMSHQIRLEMVQDGLYIQIVDEQDRPMFATGSPLVQPHLRAIVREIAVSLAEVPNRMSLSGHTDATPFGRGALGYSNWELSADRANAARRELMAAGIPEQKIARVVGMGPSQPLLPEAPFDPRNRRISILVLTQDAEERMTRSIAGAGVSPLSSVAAPAAPAPTPAATQPPTSPPPQGATLGSVALPPLPSLAPPAPAGR</sequence>